<keyword evidence="3" id="KW-1185">Reference proteome</keyword>
<evidence type="ECO:0000256" key="1">
    <source>
        <dbReference type="SAM" id="Phobius"/>
    </source>
</evidence>
<keyword evidence="1" id="KW-1133">Transmembrane helix</keyword>
<protein>
    <submittedName>
        <fullName evidence="2">Uncharacterized protein</fullName>
    </submittedName>
</protein>
<keyword evidence="1" id="KW-0472">Membrane</keyword>
<evidence type="ECO:0000313" key="3">
    <source>
        <dbReference type="Proteomes" id="UP000430975"/>
    </source>
</evidence>
<dbReference type="RefSeq" id="WP_153863393.1">
    <property type="nucleotide sequence ID" value="NZ_WJQS01000003.1"/>
</dbReference>
<organism evidence="2 3">
    <name type="scientific">Fundicoccus ignavus</name>
    <dbReference type="NCBI Taxonomy" id="2664442"/>
    <lineage>
        <taxon>Bacteria</taxon>
        <taxon>Bacillati</taxon>
        <taxon>Bacillota</taxon>
        <taxon>Bacilli</taxon>
        <taxon>Lactobacillales</taxon>
        <taxon>Aerococcaceae</taxon>
        <taxon>Fundicoccus</taxon>
    </lineage>
</organism>
<keyword evidence="1" id="KW-0812">Transmembrane</keyword>
<accession>A0A6I2GIG2</accession>
<dbReference type="EMBL" id="WJQS01000003">
    <property type="protein sequence ID" value="MRI85281.1"/>
    <property type="molecule type" value="Genomic_DNA"/>
</dbReference>
<proteinExistence type="predicted"/>
<evidence type="ECO:0000313" key="2">
    <source>
        <dbReference type="EMBL" id="MRI85281.1"/>
    </source>
</evidence>
<dbReference type="Proteomes" id="UP000430975">
    <property type="component" value="Unassembled WGS sequence"/>
</dbReference>
<reference evidence="2 3" key="1">
    <citation type="submission" date="2019-11" db="EMBL/GenBank/DDBJ databases">
        <title>Characterisation of Fundicoccus ignavus gen. nov. sp. nov., a novel genus of the family Aerococcaceae isolated from bulk tank milk.</title>
        <authorList>
            <person name="Siebert A."/>
            <person name="Huptas C."/>
            <person name="Wenning M."/>
            <person name="Scherer S."/>
            <person name="Doll E.V."/>
        </authorList>
    </citation>
    <scope>NUCLEOTIDE SEQUENCE [LARGE SCALE GENOMIC DNA]</scope>
    <source>
        <strain evidence="2 3">WS4759</strain>
    </source>
</reference>
<feature type="transmembrane region" description="Helical" evidence="1">
    <location>
        <begin position="7"/>
        <end position="25"/>
    </location>
</feature>
<comment type="caution">
    <text evidence="2">The sequence shown here is derived from an EMBL/GenBank/DDBJ whole genome shotgun (WGS) entry which is preliminary data.</text>
</comment>
<sequence length="260" mass="29661">MKERLPISFYFKLMFIIITLMYAYITHRPLIDATLMNENLSAMESVNVILQGVLGMEGSSSQDKPLVSPLDLVSKPGNTEPQLISEEIKSLANYQIAAERANQFNQQFDGEALNYLLNERLNTYRSDINASTMGVGHHLQEGTWNRTEELSLYHYLGSSTIEGTAFYSLFPEIPESQYRLGENLYELYIAADDIHLETWSNPDILADYVYSIFQDSLESDHYQTYQSAYAWVQAEASDYNVSETAYVRLVVVLILDTNLN</sequence>
<dbReference type="AlphaFoldDB" id="A0A6I2GIG2"/>
<gene>
    <name evidence="2" type="ORF">GIY09_05250</name>
</gene>
<name>A0A6I2GIG2_9LACT</name>